<keyword evidence="1" id="KW-1133">Transmembrane helix</keyword>
<dbReference type="Proteomes" id="UP000297737">
    <property type="component" value="Unassembled WGS sequence"/>
</dbReference>
<keyword evidence="1" id="KW-0812">Transmembrane</keyword>
<sequence>MSEVFESNDKQVKAHVETYKGMLALFKYGTVFCVLVLLGMLIFLVPHG</sequence>
<organism evidence="3 4">
    <name type="scientific">Glacieibacterium arshaanense</name>
    <dbReference type="NCBI Taxonomy" id="2511025"/>
    <lineage>
        <taxon>Bacteria</taxon>
        <taxon>Pseudomonadati</taxon>
        <taxon>Pseudomonadota</taxon>
        <taxon>Alphaproteobacteria</taxon>
        <taxon>Sphingomonadales</taxon>
        <taxon>Sphingosinicellaceae</taxon>
        <taxon>Glacieibacterium</taxon>
    </lineage>
</organism>
<keyword evidence="4" id="KW-1185">Reference proteome</keyword>
<dbReference type="OrthoDB" id="9812071at2"/>
<dbReference type="SUPFAM" id="SSF81469">
    <property type="entry name" value="Bacterial aa3 type cytochrome c oxidase subunit IV"/>
    <property type="match status" value="1"/>
</dbReference>
<dbReference type="AlphaFoldDB" id="A0A4Y9ES60"/>
<proteinExistence type="predicted"/>
<accession>A0A4Y9ES60</accession>
<comment type="caution">
    <text evidence="3">The sequence shown here is derived from an EMBL/GenBank/DDBJ whole genome shotgun (WGS) entry which is preliminary data.</text>
</comment>
<dbReference type="InterPro" id="IPR036596">
    <property type="entry name" value="Cyt-C_aa3_sf"/>
</dbReference>
<protein>
    <submittedName>
        <fullName evidence="3">Aa3-type cytochrome c oxidase subunit IV</fullName>
    </submittedName>
</protein>
<evidence type="ECO:0000259" key="2">
    <source>
        <dbReference type="Pfam" id="PF07835"/>
    </source>
</evidence>
<dbReference type="EMBL" id="SIHO01000001">
    <property type="protein sequence ID" value="TFU06043.1"/>
    <property type="molecule type" value="Genomic_DNA"/>
</dbReference>
<feature type="transmembrane region" description="Helical" evidence="1">
    <location>
        <begin position="25"/>
        <end position="45"/>
    </location>
</feature>
<evidence type="ECO:0000313" key="3">
    <source>
        <dbReference type="EMBL" id="TFU06043.1"/>
    </source>
</evidence>
<reference evidence="3 4" key="1">
    <citation type="submission" date="2019-02" db="EMBL/GenBank/DDBJ databases">
        <title>Polymorphobacter sp. isolated from the lake at the Tibet of China.</title>
        <authorList>
            <person name="Li A."/>
        </authorList>
    </citation>
    <scope>NUCLEOTIDE SEQUENCE [LARGE SCALE GENOMIC DNA]</scope>
    <source>
        <strain evidence="3 4">DJ1R-1</strain>
    </source>
</reference>
<gene>
    <name evidence="3" type="ORF">EUV02_03225</name>
</gene>
<evidence type="ECO:0000313" key="4">
    <source>
        <dbReference type="Proteomes" id="UP000297737"/>
    </source>
</evidence>
<name>A0A4Y9ES60_9SPHN</name>
<dbReference type="InterPro" id="IPR012422">
    <property type="entry name" value="Cyt_c_oxidase_su4_bac-aa3"/>
</dbReference>
<dbReference type="Pfam" id="PF07835">
    <property type="entry name" value="COX4_pro_2"/>
    <property type="match status" value="1"/>
</dbReference>
<keyword evidence="1" id="KW-0472">Membrane</keyword>
<feature type="domain" description="Cytochrome c oxidase subunit IV bacterial aa3 type" evidence="2">
    <location>
        <begin position="13"/>
        <end position="44"/>
    </location>
</feature>
<dbReference type="RefSeq" id="WP_135244767.1">
    <property type="nucleotide sequence ID" value="NZ_SIHO01000001.1"/>
</dbReference>
<evidence type="ECO:0000256" key="1">
    <source>
        <dbReference type="SAM" id="Phobius"/>
    </source>
</evidence>